<accession>A0A166DQT4</accession>
<dbReference type="InterPro" id="IPR045865">
    <property type="entry name" value="ACT-like_dom_sf"/>
</dbReference>
<organism evidence="2 3">
    <name type="scientific">Methanobrevibacter cuticularis</name>
    <dbReference type="NCBI Taxonomy" id="47311"/>
    <lineage>
        <taxon>Archaea</taxon>
        <taxon>Methanobacteriati</taxon>
        <taxon>Methanobacteriota</taxon>
        <taxon>Methanomada group</taxon>
        <taxon>Methanobacteria</taxon>
        <taxon>Methanobacteriales</taxon>
        <taxon>Methanobacteriaceae</taxon>
        <taxon>Methanobrevibacter</taxon>
    </lineage>
</organism>
<dbReference type="PROSITE" id="PS51671">
    <property type="entry name" value="ACT"/>
    <property type="match status" value="1"/>
</dbReference>
<gene>
    <name evidence="2" type="ORF">MBCUT_12370</name>
</gene>
<evidence type="ECO:0000259" key="1">
    <source>
        <dbReference type="PROSITE" id="PS51671"/>
    </source>
</evidence>
<dbReference type="AlphaFoldDB" id="A0A166DQT4"/>
<feature type="domain" description="ACT" evidence="1">
    <location>
        <begin position="71"/>
        <end position="142"/>
    </location>
</feature>
<dbReference type="CDD" id="cd04882">
    <property type="entry name" value="ACT_Bt0572_2"/>
    <property type="match status" value="1"/>
</dbReference>
<dbReference type="InterPro" id="IPR002912">
    <property type="entry name" value="ACT_dom"/>
</dbReference>
<dbReference type="InterPro" id="IPR045739">
    <property type="entry name" value="ACT_dom_pair"/>
</dbReference>
<comment type="caution">
    <text evidence="2">The sequence shown here is derived from an EMBL/GenBank/DDBJ whole genome shotgun (WGS) entry which is preliminary data.</text>
</comment>
<dbReference type="Gene3D" id="3.30.2130.10">
    <property type="entry name" value="VC0802-like"/>
    <property type="match status" value="1"/>
</dbReference>
<dbReference type="STRING" id="47311.MBCUT_12370"/>
<name>A0A166DQT4_9EURY</name>
<dbReference type="PANTHER" id="PTHR40099:SF1">
    <property type="entry name" value="ACETOLACTATE SYNTHASE, SMALL SUBUNIT"/>
    <property type="match status" value="1"/>
</dbReference>
<dbReference type="CDD" id="cd04908">
    <property type="entry name" value="ACT_Bt0572_1"/>
    <property type="match status" value="1"/>
</dbReference>
<keyword evidence="3" id="KW-1185">Reference proteome</keyword>
<evidence type="ECO:0000313" key="3">
    <source>
        <dbReference type="Proteomes" id="UP000077275"/>
    </source>
</evidence>
<dbReference type="PANTHER" id="PTHR40099">
    <property type="entry name" value="ACETOLACTATE SYNTHASE, SMALL SUBUNIT"/>
    <property type="match status" value="1"/>
</dbReference>
<dbReference type="Pfam" id="PF19571">
    <property type="entry name" value="ACT_8"/>
    <property type="match status" value="1"/>
</dbReference>
<reference evidence="2 3" key="1">
    <citation type="submission" date="2016-04" db="EMBL/GenBank/DDBJ databases">
        <title>Genome sequence of Methanobrevibacter cuticularis DSM 11139.</title>
        <authorList>
            <person name="Poehlein A."/>
            <person name="Seedorf H."/>
            <person name="Daniel R."/>
        </authorList>
    </citation>
    <scope>NUCLEOTIDE SEQUENCE [LARGE SCALE GENOMIC DNA]</scope>
    <source>
        <strain evidence="2 3">DSM 11139</strain>
    </source>
</reference>
<protein>
    <submittedName>
        <fullName evidence="2">ACT domain protein</fullName>
    </submittedName>
</protein>
<dbReference type="SUPFAM" id="SSF55021">
    <property type="entry name" value="ACT-like"/>
    <property type="match status" value="2"/>
</dbReference>
<dbReference type="EMBL" id="LWMW01000106">
    <property type="protein sequence ID" value="KZX15859.1"/>
    <property type="molecule type" value="Genomic_DNA"/>
</dbReference>
<proteinExistence type="predicted"/>
<dbReference type="OrthoDB" id="53154at2157"/>
<dbReference type="PATRIC" id="fig|47311.3.peg.1357"/>
<evidence type="ECO:0000313" key="2">
    <source>
        <dbReference type="EMBL" id="KZX15859.1"/>
    </source>
</evidence>
<sequence>MKIKQLSIFLENKKGRLWKALDILDKGNINIRALSIADTSDFGILRILVQNPGIAKELLESNNFIVKIIDIIGIELDDTPGGLSRVLKVLNDNDINLEYIYAFTHEKTEKAILLLQSEDLDLLIKTLKTNDLTIVPPTEVYNL</sequence>
<dbReference type="Proteomes" id="UP000077275">
    <property type="component" value="Unassembled WGS sequence"/>
</dbReference>